<dbReference type="Gene3D" id="3.90.1510.10">
    <property type="entry name" value="Glycerate kinase, domain 2"/>
    <property type="match status" value="1"/>
</dbReference>
<dbReference type="InterPro" id="IPR036129">
    <property type="entry name" value="Glycerate_kinase_sf"/>
</dbReference>
<dbReference type="STRING" id="573570.F7310_03720"/>
<dbReference type="OrthoDB" id="9774290at2"/>
<dbReference type="SUPFAM" id="SSF110738">
    <property type="entry name" value="Glycerate kinase I"/>
    <property type="match status" value="1"/>
</dbReference>
<dbReference type="RefSeq" id="WP_072711876.1">
    <property type="nucleotide sequence ID" value="NZ_CP016796.1"/>
</dbReference>
<organism evidence="5 6">
    <name type="scientific">Francisella uliginis</name>
    <dbReference type="NCBI Taxonomy" id="573570"/>
    <lineage>
        <taxon>Bacteria</taxon>
        <taxon>Pseudomonadati</taxon>
        <taxon>Pseudomonadota</taxon>
        <taxon>Gammaproteobacteria</taxon>
        <taxon>Thiotrichales</taxon>
        <taxon>Francisellaceae</taxon>
        <taxon>Francisella</taxon>
    </lineage>
</organism>
<comment type="similarity">
    <text evidence="1 4">Belongs to the glycerate kinase type-1 family.</text>
</comment>
<keyword evidence="2 4" id="KW-0808">Transferase</keyword>
<dbReference type="AlphaFoldDB" id="A0A1L4BRP2"/>
<dbReference type="EMBL" id="CP016796">
    <property type="protein sequence ID" value="API86512.1"/>
    <property type="molecule type" value="Genomic_DNA"/>
</dbReference>
<protein>
    <submittedName>
        <fullName evidence="5">Glycerate kinase</fullName>
    </submittedName>
</protein>
<dbReference type="PANTHER" id="PTHR21599:SF0">
    <property type="entry name" value="GLYCERATE KINASE"/>
    <property type="match status" value="1"/>
</dbReference>
<evidence type="ECO:0000256" key="3">
    <source>
        <dbReference type="ARBA" id="ARBA00022777"/>
    </source>
</evidence>
<sequence>MKIVIAPDSFKESLSAIKVCDAIERGFKKTFPKATYIKTPVADGGEGSLDAIRQNLSLAQNISIKVKAHLGNIITANYLINKDTAIIELAQCCGLNLYPQNQRDPLSANTYGFGQIIKDALDKGIRKFILTLGGSGTNDAGIGLLQALGAEFLNDNNDIITHCCPNNLSDIKNINLSNFDNRIKDCSFKIACDVNNVLFGKTGATHTFGKQKGITDDQLNKVDEKIKTFADLCNNNLNKSCENVPGVGAAGGVGFALATFLNAELVSGAELILDTIEFDKHLNNVDIVIVGEGKMDKQSLCGKIPITVAQKAKSQSVKKVIAIVGSYELKDTDLNNSAIDAIFSCITHYTDLKTILAHAAENIEQTANNIAKLLI</sequence>
<evidence type="ECO:0000256" key="1">
    <source>
        <dbReference type="ARBA" id="ARBA00006284"/>
    </source>
</evidence>
<dbReference type="KEGG" id="frx:F7310_03720"/>
<gene>
    <name evidence="5" type="ORF">F7310_03720</name>
</gene>
<dbReference type="PIRSF" id="PIRSF006078">
    <property type="entry name" value="GlxK"/>
    <property type="match status" value="1"/>
</dbReference>
<dbReference type="GO" id="GO:0008887">
    <property type="term" value="F:glycerate kinase activity"/>
    <property type="evidence" value="ECO:0007669"/>
    <property type="project" value="UniProtKB-UniRule"/>
</dbReference>
<dbReference type="Proteomes" id="UP000184222">
    <property type="component" value="Chromosome"/>
</dbReference>
<evidence type="ECO:0000256" key="4">
    <source>
        <dbReference type="PIRNR" id="PIRNR006078"/>
    </source>
</evidence>
<dbReference type="Gene3D" id="3.40.50.10350">
    <property type="entry name" value="Glycerate kinase, domain 1"/>
    <property type="match status" value="1"/>
</dbReference>
<name>A0A1L4BRP2_9GAMM</name>
<dbReference type="InterPro" id="IPR018193">
    <property type="entry name" value="Glyc_kinase_flavodox-like_fold"/>
</dbReference>
<reference evidence="5 6" key="1">
    <citation type="journal article" date="2016" name="Appl. Environ. Microbiol.">
        <title>Whole genome relationships among Francisella bacteria of diverse origin define new species and provide specific regions for detection.</title>
        <authorList>
            <person name="Challacombe J.F."/>
            <person name="Petersen J.M."/>
            <person name="Gallegos-Graves V."/>
            <person name="Hodge D."/>
            <person name="Pillai S."/>
            <person name="Kuske C.R."/>
        </authorList>
    </citation>
    <scope>NUCLEOTIDE SEQUENCE [LARGE SCALE GENOMIC DNA]</scope>
    <source>
        <strain evidence="6">TX07-7310</strain>
    </source>
</reference>
<evidence type="ECO:0000256" key="2">
    <source>
        <dbReference type="ARBA" id="ARBA00022679"/>
    </source>
</evidence>
<dbReference type="GO" id="GO:0031388">
    <property type="term" value="P:organic acid phosphorylation"/>
    <property type="evidence" value="ECO:0007669"/>
    <property type="project" value="UniProtKB-UniRule"/>
</dbReference>
<evidence type="ECO:0000313" key="6">
    <source>
        <dbReference type="Proteomes" id="UP000184222"/>
    </source>
</evidence>
<dbReference type="InterPro" id="IPR018197">
    <property type="entry name" value="Glycerate_kinase_RE-like"/>
</dbReference>
<accession>A0A1L4BRP2</accession>
<dbReference type="Pfam" id="PF02595">
    <property type="entry name" value="Gly_kinase"/>
    <property type="match status" value="1"/>
</dbReference>
<keyword evidence="3 4" id="KW-0418">Kinase</keyword>
<dbReference type="PANTHER" id="PTHR21599">
    <property type="entry name" value="GLYCERATE KINASE"/>
    <property type="match status" value="1"/>
</dbReference>
<dbReference type="InterPro" id="IPR004381">
    <property type="entry name" value="Glycerate_kinase"/>
</dbReference>
<keyword evidence="6" id="KW-1185">Reference proteome</keyword>
<dbReference type="NCBIfam" id="TIGR00045">
    <property type="entry name" value="glycerate kinase"/>
    <property type="match status" value="1"/>
</dbReference>
<evidence type="ECO:0000313" key="5">
    <source>
        <dbReference type="EMBL" id="API86512.1"/>
    </source>
</evidence>
<proteinExistence type="inferred from homology"/>